<evidence type="ECO:0000313" key="10">
    <source>
        <dbReference type="Proteomes" id="UP001595075"/>
    </source>
</evidence>
<keyword evidence="3" id="KW-0862">Zinc</keyword>
<feature type="region of interest" description="Disordered" evidence="7">
    <location>
        <begin position="357"/>
        <end position="418"/>
    </location>
</feature>
<dbReference type="Proteomes" id="UP001595075">
    <property type="component" value="Unassembled WGS sequence"/>
</dbReference>
<evidence type="ECO:0000256" key="2">
    <source>
        <dbReference type="ARBA" id="ARBA00022771"/>
    </source>
</evidence>
<evidence type="ECO:0000259" key="8">
    <source>
        <dbReference type="PROSITE" id="PS50114"/>
    </source>
</evidence>
<comment type="caution">
    <text evidence="9">The sequence shown here is derived from an EMBL/GenBank/DDBJ whole genome shotgun (WGS) entry which is preliminary data.</text>
</comment>
<dbReference type="InterPro" id="IPR000679">
    <property type="entry name" value="Znf_GATA"/>
</dbReference>
<evidence type="ECO:0000256" key="5">
    <source>
        <dbReference type="ARBA" id="ARBA00023163"/>
    </source>
</evidence>
<feature type="compositionally biased region" description="Polar residues" evidence="7">
    <location>
        <begin position="74"/>
        <end position="83"/>
    </location>
</feature>
<sequence length="474" mass="52409">MDRSDGSARQSGIHSIINRENTDHSNNDRQPYPNPSKMAAAAVVSPVSMYSQPPPPYSWGGSGASISEPPPPIQTQIHRQSLPSIHEALSSAPAPSSFTSPTSTPAQHPQHPQQPPFSQQQGPQIPRSYPSERTPYPAPLPPSQPRQPSPPQPVHAQSIPFARPEQGPAFSEIPRHPLSALQTASAPAPNNPYAPRFEPSRYEQDPRSQERAPNGYQQPPPQPPHNYGPGPSPFQPAGPPMFSQPRYPPQTRETKEWLPVKEKQEREPFRQNLKRSLEVYNFEDRLARINGNSSAVQMWSAHFNAIAQEQQQATNIIPDRMPTLESVDEMLRYNEQIAVDLSEMKSIIYEQAQHTAHQRMREQGGRGAADYDDDGMYDDMKSNGGYGSENKKRRGRAAPPGRCHSCNRAETPEWRRGPDGARTLCNACGLHYAKLTRKQTIALQQGSKSATGGPSIGGSLLRPMSKDGLSPRPM</sequence>
<dbReference type="Pfam" id="PF00320">
    <property type="entry name" value="GATA"/>
    <property type="match status" value="1"/>
</dbReference>
<keyword evidence="1" id="KW-0479">Metal-binding</keyword>
<gene>
    <name evidence="9" type="ORF">VTL71DRAFT_12395</name>
</gene>
<protein>
    <recommendedName>
        <fullName evidence="8">GATA-type domain-containing protein</fullName>
    </recommendedName>
</protein>
<evidence type="ECO:0000256" key="7">
    <source>
        <dbReference type="SAM" id="MobiDB-lite"/>
    </source>
</evidence>
<evidence type="ECO:0000256" key="4">
    <source>
        <dbReference type="ARBA" id="ARBA00023015"/>
    </source>
</evidence>
<organism evidence="9 10">
    <name type="scientific">Oculimacula yallundae</name>
    <dbReference type="NCBI Taxonomy" id="86028"/>
    <lineage>
        <taxon>Eukaryota</taxon>
        <taxon>Fungi</taxon>
        <taxon>Dikarya</taxon>
        <taxon>Ascomycota</taxon>
        <taxon>Pezizomycotina</taxon>
        <taxon>Leotiomycetes</taxon>
        <taxon>Helotiales</taxon>
        <taxon>Ploettnerulaceae</taxon>
        <taxon>Oculimacula</taxon>
    </lineage>
</organism>
<feature type="region of interest" description="Disordered" evidence="7">
    <location>
        <begin position="1"/>
        <end position="265"/>
    </location>
</feature>
<evidence type="ECO:0000313" key="9">
    <source>
        <dbReference type="EMBL" id="KAL2071160.1"/>
    </source>
</evidence>
<dbReference type="PANTHER" id="PTHR47172:SF24">
    <property type="entry name" value="GATA ZINC FINGER DOMAIN-CONTAINING PROTEIN 14-RELATED"/>
    <property type="match status" value="1"/>
</dbReference>
<accession>A0ABR4CMI0</accession>
<dbReference type="PANTHER" id="PTHR47172">
    <property type="entry name" value="OS01G0976800 PROTEIN"/>
    <property type="match status" value="1"/>
</dbReference>
<keyword evidence="10" id="KW-1185">Reference proteome</keyword>
<dbReference type="EMBL" id="JAZHXI010000005">
    <property type="protein sequence ID" value="KAL2071160.1"/>
    <property type="molecule type" value="Genomic_DNA"/>
</dbReference>
<keyword evidence="4" id="KW-0805">Transcription regulation</keyword>
<dbReference type="SMART" id="SM00401">
    <property type="entry name" value="ZnF_GATA"/>
    <property type="match status" value="1"/>
</dbReference>
<dbReference type="Gene3D" id="3.30.50.10">
    <property type="entry name" value="Erythroid Transcription Factor GATA-1, subunit A"/>
    <property type="match status" value="1"/>
</dbReference>
<feature type="compositionally biased region" description="Pro residues" evidence="7">
    <location>
        <begin position="218"/>
        <end position="239"/>
    </location>
</feature>
<feature type="compositionally biased region" description="Low complexity" evidence="7">
    <location>
        <begin position="184"/>
        <end position="195"/>
    </location>
</feature>
<feature type="compositionally biased region" description="Polar residues" evidence="7">
    <location>
        <begin position="443"/>
        <end position="452"/>
    </location>
</feature>
<feature type="compositionally biased region" description="Basic and acidic residues" evidence="7">
    <location>
        <begin position="198"/>
        <end position="210"/>
    </location>
</feature>
<name>A0ABR4CMI0_9HELO</name>
<keyword evidence="5" id="KW-0804">Transcription</keyword>
<proteinExistence type="predicted"/>
<dbReference type="SUPFAM" id="SSF57716">
    <property type="entry name" value="Glucocorticoid receptor-like (DNA-binding domain)"/>
    <property type="match status" value="1"/>
</dbReference>
<feature type="compositionally biased region" description="Basic and acidic residues" evidence="7">
    <location>
        <begin position="252"/>
        <end position="265"/>
    </location>
</feature>
<reference evidence="9 10" key="1">
    <citation type="journal article" date="2024" name="Commun. Biol.">
        <title>Comparative genomic analysis of thermophilic fungi reveals convergent evolutionary adaptations and gene losses.</title>
        <authorList>
            <person name="Steindorff A.S."/>
            <person name="Aguilar-Pontes M.V."/>
            <person name="Robinson A.J."/>
            <person name="Andreopoulos B."/>
            <person name="LaButti K."/>
            <person name="Kuo A."/>
            <person name="Mondo S."/>
            <person name="Riley R."/>
            <person name="Otillar R."/>
            <person name="Haridas S."/>
            <person name="Lipzen A."/>
            <person name="Grimwood J."/>
            <person name="Schmutz J."/>
            <person name="Clum A."/>
            <person name="Reid I.D."/>
            <person name="Moisan M.C."/>
            <person name="Butler G."/>
            <person name="Nguyen T.T.M."/>
            <person name="Dewar K."/>
            <person name="Conant G."/>
            <person name="Drula E."/>
            <person name="Henrissat B."/>
            <person name="Hansel C."/>
            <person name="Singer S."/>
            <person name="Hutchinson M.I."/>
            <person name="de Vries R.P."/>
            <person name="Natvig D.O."/>
            <person name="Powell A.J."/>
            <person name="Tsang A."/>
            <person name="Grigoriev I.V."/>
        </authorList>
    </citation>
    <scope>NUCLEOTIDE SEQUENCE [LARGE SCALE GENOMIC DNA]</scope>
    <source>
        <strain evidence="9 10">CBS 494.80</strain>
    </source>
</reference>
<feature type="compositionally biased region" description="Low complexity" evidence="7">
    <location>
        <begin position="35"/>
        <end position="49"/>
    </location>
</feature>
<feature type="region of interest" description="Disordered" evidence="7">
    <location>
        <begin position="443"/>
        <end position="474"/>
    </location>
</feature>
<evidence type="ECO:0000256" key="3">
    <source>
        <dbReference type="ARBA" id="ARBA00022833"/>
    </source>
</evidence>
<keyword evidence="2 6" id="KW-0863">Zinc-finger</keyword>
<dbReference type="PROSITE" id="PS50114">
    <property type="entry name" value="GATA_ZN_FINGER_2"/>
    <property type="match status" value="1"/>
</dbReference>
<feature type="domain" description="GATA-type" evidence="8">
    <location>
        <begin position="402"/>
        <end position="432"/>
    </location>
</feature>
<feature type="compositionally biased region" description="Low complexity" evidence="7">
    <location>
        <begin position="90"/>
        <end position="126"/>
    </location>
</feature>
<dbReference type="CDD" id="cd00202">
    <property type="entry name" value="ZnF_GATA"/>
    <property type="match status" value="1"/>
</dbReference>
<evidence type="ECO:0000256" key="6">
    <source>
        <dbReference type="PROSITE-ProRule" id="PRU00094"/>
    </source>
</evidence>
<feature type="compositionally biased region" description="Pro residues" evidence="7">
    <location>
        <begin position="136"/>
        <end position="153"/>
    </location>
</feature>
<dbReference type="InterPro" id="IPR013088">
    <property type="entry name" value="Znf_NHR/GATA"/>
</dbReference>
<dbReference type="PROSITE" id="PS00344">
    <property type="entry name" value="GATA_ZN_FINGER_1"/>
    <property type="match status" value="1"/>
</dbReference>
<evidence type="ECO:0000256" key="1">
    <source>
        <dbReference type="ARBA" id="ARBA00022723"/>
    </source>
</evidence>